<dbReference type="EMBL" id="FP929059">
    <property type="protein sequence ID" value="CBL34110.1"/>
    <property type="molecule type" value="Genomic_DNA"/>
</dbReference>
<gene>
    <name evidence="2" type="ORF">ES1_10760</name>
</gene>
<dbReference type="HOGENOM" id="CLU_1508440_0_0_9"/>
<proteinExistence type="predicted"/>
<reference evidence="2 3" key="1">
    <citation type="submission" date="2010-03" db="EMBL/GenBank/DDBJ databases">
        <title>The genome sequence of Eubacterium siraeum V10Sc8a.</title>
        <authorList>
            <consortium name="metaHIT consortium -- http://www.metahit.eu/"/>
            <person name="Pajon A."/>
            <person name="Turner K."/>
            <person name="Parkhill J."/>
            <person name="Duncan S."/>
            <person name="Flint H."/>
        </authorList>
    </citation>
    <scope>NUCLEOTIDE SEQUENCE [LARGE SCALE GENOMIC DNA]</scope>
    <source>
        <strain evidence="2 3">V10Sc8a</strain>
    </source>
</reference>
<organism evidence="2 3">
    <name type="scientific">[Eubacterium] siraeum V10Sc8a</name>
    <dbReference type="NCBI Taxonomy" id="717961"/>
    <lineage>
        <taxon>Bacteria</taxon>
        <taxon>Bacillati</taxon>
        <taxon>Bacillota</taxon>
        <taxon>Clostridia</taxon>
        <taxon>Eubacteriales</taxon>
        <taxon>Oscillospiraceae</taxon>
        <taxon>Oscillospiraceae incertae sedis</taxon>
    </lineage>
</organism>
<dbReference type="AlphaFoldDB" id="D4MK27"/>
<evidence type="ECO:0000313" key="2">
    <source>
        <dbReference type="EMBL" id="CBL34110.1"/>
    </source>
</evidence>
<name>D4MK27_9FIRM</name>
<feature type="transmembrane region" description="Helical" evidence="1">
    <location>
        <begin position="149"/>
        <end position="167"/>
    </location>
</feature>
<keyword evidence="1" id="KW-1133">Transmembrane helix</keyword>
<keyword evidence="1" id="KW-0812">Transmembrane</keyword>
<sequence length="178" mass="21013">MITKIFDTVSKAFETLRPSFALFFVTLLILHFSINLYQSEFCEIMDNLSVNIFGDAKVLELIDVIAFNCFFFFWLLSTLTLRLWHDSYNIECDLKHQPDYHYTFRKAYFETIGVCKISFIIFYLVHILLNYKLFITDFLLTTLSFITSFHTTCIVWTTIICILSFGIKKLHDKFSSPL</sequence>
<dbReference type="Proteomes" id="UP000007050">
    <property type="component" value="Chromosome"/>
</dbReference>
<accession>D4MK27</accession>
<dbReference type="KEGG" id="esr:ES1_10760"/>
<feature type="transmembrane region" description="Helical" evidence="1">
    <location>
        <begin position="58"/>
        <end position="76"/>
    </location>
</feature>
<keyword evidence="1" id="KW-0472">Membrane</keyword>
<evidence type="ECO:0000256" key="1">
    <source>
        <dbReference type="SAM" id="Phobius"/>
    </source>
</evidence>
<evidence type="ECO:0000313" key="3">
    <source>
        <dbReference type="Proteomes" id="UP000007050"/>
    </source>
</evidence>
<protein>
    <submittedName>
        <fullName evidence="2">Uncharacterized protein</fullName>
    </submittedName>
</protein>
<reference evidence="2 3" key="2">
    <citation type="submission" date="2010-03" db="EMBL/GenBank/DDBJ databases">
        <authorList>
            <person name="Pajon A."/>
        </authorList>
    </citation>
    <scope>NUCLEOTIDE SEQUENCE [LARGE SCALE GENOMIC DNA]</scope>
    <source>
        <strain evidence="2 3">V10Sc8a</strain>
    </source>
</reference>
<feature type="transmembrane region" description="Helical" evidence="1">
    <location>
        <begin position="20"/>
        <end position="38"/>
    </location>
</feature>
<feature type="transmembrane region" description="Helical" evidence="1">
    <location>
        <begin position="107"/>
        <end position="129"/>
    </location>
</feature>
<dbReference type="BioCyc" id="ESIR717961:G136L-876-MONOMER"/>